<dbReference type="PANTHER" id="PTHR34154">
    <property type="entry name" value="ALKALI-SENSITIVE LINKAGE PROTEIN 1"/>
    <property type="match status" value="1"/>
</dbReference>
<accession>A0AA38MUM4</accession>
<evidence type="ECO:0000259" key="3">
    <source>
        <dbReference type="Pfam" id="PF11790"/>
    </source>
</evidence>
<dbReference type="GO" id="GO:0016787">
    <property type="term" value="F:hydrolase activity"/>
    <property type="evidence" value="ECO:0007669"/>
    <property type="project" value="UniProtKB-KW"/>
</dbReference>
<evidence type="ECO:0000313" key="5">
    <source>
        <dbReference type="Proteomes" id="UP001176059"/>
    </source>
</evidence>
<reference evidence="4" key="2">
    <citation type="journal article" date="2023" name="Proc. Natl. Acad. Sci. U.S.A.">
        <title>A global phylogenomic analysis of the shiitake genus Lentinula.</title>
        <authorList>
            <person name="Sierra-Patev S."/>
            <person name="Min B."/>
            <person name="Naranjo-Ortiz M."/>
            <person name="Looney B."/>
            <person name="Konkel Z."/>
            <person name="Slot J.C."/>
            <person name="Sakamoto Y."/>
            <person name="Steenwyk J.L."/>
            <person name="Rokas A."/>
            <person name="Carro J."/>
            <person name="Camarero S."/>
            <person name="Ferreira P."/>
            <person name="Molpeceres G."/>
            <person name="Ruiz-Duenas F.J."/>
            <person name="Serrano A."/>
            <person name="Henrissat B."/>
            <person name="Drula E."/>
            <person name="Hughes K.W."/>
            <person name="Mata J.L."/>
            <person name="Ishikawa N.K."/>
            <person name="Vargas-Isla R."/>
            <person name="Ushijima S."/>
            <person name="Smith C.A."/>
            <person name="Donoghue J."/>
            <person name="Ahrendt S."/>
            <person name="Andreopoulos W."/>
            <person name="He G."/>
            <person name="LaButti K."/>
            <person name="Lipzen A."/>
            <person name="Ng V."/>
            <person name="Riley R."/>
            <person name="Sandor L."/>
            <person name="Barry K."/>
            <person name="Martinez A.T."/>
            <person name="Xiao Y."/>
            <person name="Gibbons J.G."/>
            <person name="Terashima K."/>
            <person name="Grigoriev I.V."/>
            <person name="Hibbett D."/>
        </authorList>
    </citation>
    <scope>NUCLEOTIDE SEQUENCE</scope>
    <source>
        <strain evidence="4">ET3784</strain>
    </source>
</reference>
<sequence length="314" mass="34604">MYTSVLACLLAYSLSCLVSASPAPDSSSSASSSATSTSAASTTSTVTSSSGKNTKRGLSYPSTDNIPDVLNINQTKSIISWQYDWGLTPPPNLAQSGVEYVPMQWGSAGIQNLSEAVKAQGANVLLTFNEPDFDEQSNIDPNFAAQLWMQYIEPLRTDIPGIKLGAPAVSSGGTGFPWLTTFFSACGNCTFDFLPIHWYGEGVGGFYDYLYQMYGEFGNKTIWVTEYADTSLNDTEVMDFINQTTVFMDGLDFVERYAWFGYFVSTTSSFPSSWKKSYCSRIHRDHKTVLHTVRVLLTRQGLLTQIATSFRHDE</sequence>
<reference evidence="4" key="1">
    <citation type="submission" date="2022-08" db="EMBL/GenBank/DDBJ databases">
        <authorList>
            <consortium name="DOE Joint Genome Institute"/>
            <person name="Min B."/>
            <person name="Sierra-Patev S."/>
            <person name="Naranjo-Ortiz M."/>
            <person name="Looney B."/>
            <person name="Konkel Z."/>
            <person name="Slot J.C."/>
            <person name="Sakamoto Y."/>
            <person name="Steenwyk J.L."/>
            <person name="Rokas A."/>
            <person name="Carro J."/>
            <person name="Camarero S."/>
            <person name="Ferreira P."/>
            <person name="Molpeceres G."/>
            <person name="Ruiz-duenas F.J."/>
            <person name="Serrano A."/>
            <person name="Henrissat B."/>
            <person name="Drula E."/>
            <person name="Hughes K.W."/>
            <person name="Mata J.L."/>
            <person name="Ishikawa N.K."/>
            <person name="Vargas-Isla R."/>
            <person name="Ushijima S."/>
            <person name="Smith C.A."/>
            <person name="Ahrendt S."/>
            <person name="Andreopoulos W."/>
            <person name="He G."/>
            <person name="LaButti K."/>
            <person name="Lipzen A."/>
            <person name="Ng V."/>
            <person name="Riley R."/>
            <person name="Sandor L."/>
            <person name="Barry K."/>
            <person name="Martinez A.T."/>
            <person name="Xiao Y."/>
            <person name="Gibbons J.G."/>
            <person name="Terashima K."/>
            <person name="Hibbett D.S."/>
            <person name="Grigoriev I.V."/>
        </authorList>
    </citation>
    <scope>NUCLEOTIDE SEQUENCE</scope>
    <source>
        <strain evidence="4">ET3784</strain>
    </source>
</reference>
<feature type="region of interest" description="Disordered" evidence="1">
    <location>
        <begin position="24"/>
        <end position="60"/>
    </location>
</feature>
<dbReference type="AlphaFoldDB" id="A0AA38MUM4"/>
<keyword evidence="4" id="KW-0378">Hydrolase</keyword>
<feature type="compositionally biased region" description="Low complexity" evidence="1">
    <location>
        <begin position="24"/>
        <end position="50"/>
    </location>
</feature>
<dbReference type="SUPFAM" id="SSF51445">
    <property type="entry name" value="(Trans)glycosidases"/>
    <property type="match status" value="1"/>
</dbReference>
<organism evidence="4 5">
    <name type="scientific">Lentinula guzmanii</name>
    <dbReference type="NCBI Taxonomy" id="2804957"/>
    <lineage>
        <taxon>Eukaryota</taxon>
        <taxon>Fungi</taxon>
        <taxon>Dikarya</taxon>
        <taxon>Basidiomycota</taxon>
        <taxon>Agaricomycotina</taxon>
        <taxon>Agaricomycetes</taxon>
        <taxon>Agaricomycetidae</taxon>
        <taxon>Agaricales</taxon>
        <taxon>Marasmiineae</taxon>
        <taxon>Omphalotaceae</taxon>
        <taxon>Lentinula</taxon>
    </lineage>
</organism>
<dbReference type="PANTHER" id="PTHR34154:SF3">
    <property type="entry name" value="ALKALI-SENSITIVE LINKAGE PROTEIN 1"/>
    <property type="match status" value="1"/>
</dbReference>
<dbReference type="GO" id="GO:0071966">
    <property type="term" value="P:fungal-type cell wall polysaccharide metabolic process"/>
    <property type="evidence" value="ECO:0007669"/>
    <property type="project" value="TreeGrafter"/>
</dbReference>
<feature type="chain" id="PRO_5041344781" evidence="2">
    <location>
        <begin position="21"/>
        <end position="314"/>
    </location>
</feature>
<dbReference type="GO" id="GO:0009277">
    <property type="term" value="C:fungal-type cell wall"/>
    <property type="evidence" value="ECO:0007669"/>
    <property type="project" value="TreeGrafter"/>
</dbReference>
<name>A0AA38MUM4_9AGAR</name>
<dbReference type="InterPro" id="IPR017853">
    <property type="entry name" value="GH"/>
</dbReference>
<feature type="domain" description="Asl1-like glycosyl hydrolase catalytic" evidence="3">
    <location>
        <begin position="58"/>
        <end position="268"/>
    </location>
</feature>
<keyword evidence="5" id="KW-1185">Reference proteome</keyword>
<evidence type="ECO:0000256" key="1">
    <source>
        <dbReference type="SAM" id="MobiDB-lite"/>
    </source>
</evidence>
<dbReference type="InterPro" id="IPR024655">
    <property type="entry name" value="Asl1_glyco_hydro_catalytic"/>
</dbReference>
<evidence type="ECO:0000256" key="2">
    <source>
        <dbReference type="SAM" id="SignalP"/>
    </source>
</evidence>
<dbReference type="Pfam" id="PF11790">
    <property type="entry name" value="Glyco_hydro_cc"/>
    <property type="match status" value="1"/>
</dbReference>
<keyword evidence="2" id="KW-0732">Signal</keyword>
<dbReference type="Gene3D" id="3.20.20.80">
    <property type="entry name" value="Glycosidases"/>
    <property type="match status" value="1"/>
</dbReference>
<gene>
    <name evidence="4" type="ORF">DFJ43DRAFT_995506</name>
</gene>
<comment type="caution">
    <text evidence="4">The sequence shown here is derived from an EMBL/GenBank/DDBJ whole genome shotgun (WGS) entry which is preliminary data.</text>
</comment>
<dbReference type="Proteomes" id="UP001176059">
    <property type="component" value="Unassembled WGS sequence"/>
</dbReference>
<feature type="signal peptide" evidence="2">
    <location>
        <begin position="1"/>
        <end position="20"/>
    </location>
</feature>
<protein>
    <submittedName>
        <fullName evidence="4">Glycosyl hydrolase catalytic core-domain-containing protein</fullName>
    </submittedName>
</protein>
<dbReference type="EMBL" id="JANVFO010000018">
    <property type="protein sequence ID" value="KAJ3733349.1"/>
    <property type="molecule type" value="Genomic_DNA"/>
</dbReference>
<evidence type="ECO:0000313" key="4">
    <source>
        <dbReference type="EMBL" id="KAJ3733349.1"/>
    </source>
</evidence>
<dbReference type="InterPro" id="IPR053183">
    <property type="entry name" value="ASL1"/>
</dbReference>
<proteinExistence type="predicted"/>